<accession>A0A6J6DXF9</accession>
<name>A0A6J6DXF9_9ZZZZ</name>
<sequence length="63" mass="6378">MLVAPVTIGDGAYTAAGSVINEDVPAGALGVGRAKQVNILGWVLRKRKDSKSATAAKKAGAKE</sequence>
<protein>
    <submittedName>
        <fullName evidence="1">Unannotated protein</fullName>
    </submittedName>
</protein>
<dbReference type="InterPro" id="IPR011004">
    <property type="entry name" value="Trimer_LpxA-like_sf"/>
</dbReference>
<gene>
    <name evidence="1" type="ORF">UFOPK1599_00880</name>
</gene>
<dbReference type="Gene3D" id="2.160.10.10">
    <property type="entry name" value="Hexapeptide repeat proteins"/>
    <property type="match status" value="1"/>
</dbReference>
<dbReference type="SUPFAM" id="SSF51161">
    <property type="entry name" value="Trimeric LpxA-like enzymes"/>
    <property type="match status" value="1"/>
</dbReference>
<evidence type="ECO:0000313" key="1">
    <source>
        <dbReference type="EMBL" id="CAB4566763.1"/>
    </source>
</evidence>
<dbReference type="AlphaFoldDB" id="A0A6J6DXF9"/>
<reference evidence="1" key="1">
    <citation type="submission" date="2020-05" db="EMBL/GenBank/DDBJ databases">
        <authorList>
            <person name="Chiriac C."/>
            <person name="Salcher M."/>
            <person name="Ghai R."/>
            <person name="Kavagutti S V."/>
        </authorList>
    </citation>
    <scope>NUCLEOTIDE SEQUENCE</scope>
</reference>
<organism evidence="1">
    <name type="scientific">freshwater metagenome</name>
    <dbReference type="NCBI Taxonomy" id="449393"/>
    <lineage>
        <taxon>unclassified sequences</taxon>
        <taxon>metagenomes</taxon>
        <taxon>ecological metagenomes</taxon>
    </lineage>
</organism>
<dbReference type="EMBL" id="CAEZTE010000053">
    <property type="protein sequence ID" value="CAB4566763.1"/>
    <property type="molecule type" value="Genomic_DNA"/>
</dbReference>
<proteinExistence type="predicted"/>